<dbReference type="PANTHER" id="PTHR44591">
    <property type="entry name" value="STRESS RESPONSE REGULATOR PROTEIN 1"/>
    <property type="match status" value="1"/>
</dbReference>
<dbReference type="EMBL" id="JAAVLX010000002">
    <property type="protein sequence ID" value="NOJ39059.1"/>
    <property type="molecule type" value="Genomic_DNA"/>
</dbReference>
<comment type="caution">
    <text evidence="4">The sequence shown here is derived from an EMBL/GenBank/DDBJ whole genome shotgun (WGS) entry which is preliminary data.</text>
</comment>
<dbReference type="AlphaFoldDB" id="A0A7Y4LUJ2"/>
<sequence length="153" mass="16757">MCLADHDDFSIDRAELRFQRLFVCPRDAIVTTVISCVDDDSMVLEALQDFLDASGFDVAGFSSAEEFLALGRLDATSCLITDVRLGGMSGLQLQDHPANSGLRIPVIIISAFAADFARGGTPRRRTCACHRPLNLRISSSSLTRYCAIKVRCR</sequence>
<dbReference type="InterPro" id="IPR050595">
    <property type="entry name" value="Bact_response_regulator"/>
</dbReference>
<evidence type="ECO:0000256" key="2">
    <source>
        <dbReference type="PROSITE-ProRule" id="PRU00169"/>
    </source>
</evidence>
<protein>
    <submittedName>
        <fullName evidence="4">Response regulator</fullName>
    </submittedName>
</protein>
<dbReference type="Proteomes" id="UP000544122">
    <property type="component" value="Unassembled WGS sequence"/>
</dbReference>
<evidence type="ECO:0000259" key="3">
    <source>
        <dbReference type="PROSITE" id="PS50110"/>
    </source>
</evidence>
<dbReference type="GO" id="GO:0000160">
    <property type="term" value="P:phosphorelay signal transduction system"/>
    <property type="evidence" value="ECO:0007669"/>
    <property type="project" value="InterPro"/>
</dbReference>
<feature type="modified residue" description="4-aspartylphosphate" evidence="2">
    <location>
        <position position="82"/>
    </location>
</feature>
<dbReference type="InterPro" id="IPR001789">
    <property type="entry name" value="Sig_transdc_resp-reg_receiver"/>
</dbReference>
<name>A0A7Y4LUJ2_9BRAD</name>
<evidence type="ECO:0000256" key="1">
    <source>
        <dbReference type="ARBA" id="ARBA00022553"/>
    </source>
</evidence>
<reference evidence="4 5" key="1">
    <citation type="submission" date="2020-03" db="EMBL/GenBank/DDBJ databases">
        <title>Bradyrhizobium diversity isolated from nodules of Indigofera sp.</title>
        <authorList>
            <person name="Klepa M."/>
            <person name="Helene L."/>
            <person name="Hungria M."/>
        </authorList>
    </citation>
    <scope>NUCLEOTIDE SEQUENCE [LARGE SCALE GENOMIC DNA]</scope>
    <source>
        <strain evidence="4 5">WSM 1791</strain>
    </source>
</reference>
<feature type="domain" description="Response regulatory" evidence="3">
    <location>
        <begin position="33"/>
        <end position="146"/>
    </location>
</feature>
<organism evidence="4 5">
    <name type="scientific">Bradyrhizobium australiense</name>
    <dbReference type="NCBI Taxonomy" id="2721161"/>
    <lineage>
        <taxon>Bacteria</taxon>
        <taxon>Pseudomonadati</taxon>
        <taxon>Pseudomonadota</taxon>
        <taxon>Alphaproteobacteria</taxon>
        <taxon>Hyphomicrobiales</taxon>
        <taxon>Nitrobacteraceae</taxon>
        <taxon>Bradyrhizobium</taxon>
    </lineage>
</organism>
<evidence type="ECO:0000313" key="5">
    <source>
        <dbReference type="Proteomes" id="UP000544122"/>
    </source>
</evidence>
<dbReference type="PROSITE" id="PS50110">
    <property type="entry name" value="RESPONSE_REGULATORY"/>
    <property type="match status" value="1"/>
</dbReference>
<dbReference type="SUPFAM" id="SSF52172">
    <property type="entry name" value="CheY-like"/>
    <property type="match status" value="1"/>
</dbReference>
<dbReference type="Gene3D" id="3.40.50.2300">
    <property type="match status" value="1"/>
</dbReference>
<keyword evidence="5" id="KW-1185">Reference proteome</keyword>
<dbReference type="InterPro" id="IPR011006">
    <property type="entry name" value="CheY-like_superfamily"/>
</dbReference>
<accession>A0A7Y4LUJ2</accession>
<dbReference type="PANTHER" id="PTHR44591:SF25">
    <property type="entry name" value="CHEMOTAXIS TWO-COMPONENT RESPONSE REGULATOR"/>
    <property type="match status" value="1"/>
</dbReference>
<evidence type="ECO:0000313" key="4">
    <source>
        <dbReference type="EMBL" id="NOJ39059.1"/>
    </source>
</evidence>
<gene>
    <name evidence="4" type="ORF">HCN58_05460</name>
</gene>
<keyword evidence="1 2" id="KW-0597">Phosphoprotein</keyword>
<proteinExistence type="predicted"/>
<dbReference type="Pfam" id="PF00072">
    <property type="entry name" value="Response_reg"/>
    <property type="match status" value="1"/>
</dbReference>